<evidence type="ECO:0008006" key="3">
    <source>
        <dbReference type="Google" id="ProtNLM"/>
    </source>
</evidence>
<organism evidence="1 2">
    <name type="scientific">Sporomusa silvacetica DSM 10669</name>
    <dbReference type="NCBI Taxonomy" id="1123289"/>
    <lineage>
        <taxon>Bacteria</taxon>
        <taxon>Bacillati</taxon>
        <taxon>Bacillota</taxon>
        <taxon>Negativicutes</taxon>
        <taxon>Selenomonadales</taxon>
        <taxon>Sporomusaceae</taxon>
        <taxon>Sporomusa</taxon>
    </lineage>
</organism>
<evidence type="ECO:0000313" key="2">
    <source>
        <dbReference type="Proteomes" id="UP000216752"/>
    </source>
</evidence>
<proteinExistence type="predicted"/>
<protein>
    <recommendedName>
        <fullName evidence="3">DUF927 domain-containing protein</fullName>
    </recommendedName>
</protein>
<reference evidence="1" key="1">
    <citation type="submission" date="2024-05" db="EMBL/GenBank/DDBJ databases">
        <title>Isolation and characterization of Sporomusa carbonis sp. nov., a carboxydotrophic hydrogenogen in the genus of Sporomusa isolated from a charcoal burning pile.</title>
        <authorList>
            <person name="Boeer T."/>
            <person name="Rosenbaum F."/>
            <person name="Eysell L."/>
            <person name="Mueller V."/>
            <person name="Daniel R."/>
            <person name="Poehlein A."/>
        </authorList>
    </citation>
    <scope>NUCLEOTIDE SEQUENCE [LARGE SCALE GENOMIC DNA]</scope>
    <source>
        <strain evidence="1">DSM 10669</strain>
    </source>
</reference>
<dbReference type="EMBL" id="CP155573">
    <property type="protein sequence ID" value="XFO68663.1"/>
    <property type="molecule type" value="Genomic_DNA"/>
</dbReference>
<keyword evidence="2" id="KW-1185">Reference proteome</keyword>
<evidence type="ECO:0000313" key="1">
    <source>
        <dbReference type="EMBL" id="XFO68663.1"/>
    </source>
</evidence>
<dbReference type="Proteomes" id="UP000216752">
    <property type="component" value="Chromosome"/>
</dbReference>
<accession>A0ABZ3IT75</accession>
<sequence length="385" mass="43939">MSVMFNIFKITGYVPHFLTYIFGTTGSMKTAVSKVLYNMWNGSNSKIASTFADTITAIEIKMASISDEVFLIDDWHPANSRAEELSMKEKLGQLIRYFGDGISKDRATPSLDLKDELAHHGLAVITGEETNGSESSLLRCILIPVDRSSFDGEKLSEYQENPLLLATGKYYFIKFIEQNFDEIVRYIKLEFPELRDKYVSYFQEGRLADDCAYLEITANILLNYGLQIQAIAKSDVLQIIENWKQIIIESVGRSERESKEISPAVMYLLAIQSFINNNSVSFAKTKNAYCENISAYCGFFDYEAGVLFLQHDTIYRKITEYWGEIKKRFPLSHRQVHKELAITQVLRTQGQGSLNGEYLYRVTINNQRPKMLAIDLKIMGALLDN</sequence>
<name>A0ABZ3IT75_9FIRM</name>
<gene>
    <name evidence="1" type="ORF">SPSIL_048860</name>
</gene>